<evidence type="ECO:0000256" key="1">
    <source>
        <dbReference type="SAM" id="SignalP"/>
    </source>
</evidence>
<reference evidence="3" key="2">
    <citation type="submission" date="2023-01" db="EMBL/GenBank/DDBJ databases">
        <title>Draft genome sequence of Sneathiella chinensis strain NBRC 103408.</title>
        <authorList>
            <person name="Sun Q."/>
            <person name="Mori K."/>
        </authorList>
    </citation>
    <scope>NUCLEOTIDE SEQUENCE</scope>
    <source>
        <strain evidence="3">NBRC 103408</strain>
    </source>
</reference>
<dbReference type="InterPro" id="IPR019223">
    <property type="entry name" value="DUF2147"/>
</dbReference>
<comment type="caution">
    <text evidence="3">The sequence shown here is derived from an EMBL/GenBank/DDBJ whole genome shotgun (WGS) entry which is preliminary data.</text>
</comment>
<dbReference type="EMBL" id="BSNF01000008">
    <property type="protein sequence ID" value="GLQ07041.1"/>
    <property type="molecule type" value="Genomic_DNA"/>
</dbReference>
<reference evidence="3" key="1">
    <citation type="journal article" date="2014" name="Int. J. Syst. Evol. Microbiol.">
        <title>Complete genome of a new Firmicutes species belonging to the dominant human colonic microbiota ('Ruminococcus bicirculans') reveals two chromosomes and a selective capacity to utilize plant glucans.</title>
        <authorList>
            <consortium name="NISC Comparative Sequencing Program"/>
            <person name="Wegmann U."/>
            <person name="Louis P."/>
            <person name="Goesmann A."/>
            <person name="Henrissat B."/>
            <person name="Duncan S.H."/>
            <person name="Flint H.J."/>
        </authorList>
    </citation>
    <scope>NUCLEOTIDE SEQUENCE</scope>
    <source>
        <strain evidence="3">NBRC 103408</strain>
    </source>
</reference>
<feature type="signal peptide" evidence="1">
    <location>
        <begin position="1"/>
        <end position="21"/>
    </location>
</feature>
<sequence>MRGLFGMVAAVSLLTAGQGLAAADKQDISGLWQTVGAKSHVRIDKCSADTYCGKIVWLKEPLNDAGTPVKDIHNRNGTLRDRDILGIDILSGLEQVGEGRWDDGNIYNPEDGNTYGSELSLNEDGSLAVKGCVLFFCKEQVWTRVE</sequence>
<gene>
    <name evidence="3" type="ORF">GCM10007924_22620</name>
</gene>
<keyword evidence="1" id="KW-0732">Signal</keyword>
<dbReference type="Pfam" id="PF09917">
    <property type="entry name" value="DUF2147"/>
    <property type="match status" value="1"/>
</dbReference>
<protein>
    <recommendedName>
        <fullName evidence="2">DUF2147 domain-containing protein</fullName>
    </recommendedName>
</protein>
<feature type="domain" description="DUF2147" evidence="2">
    <location>
        <begin position="30"/>
        <end position="144"/>
    </location>
</feature>
<dbReference type="Gene3D" id="2.40.128.520">
    <property type="match status" value="1"/>
</dbReference>
<evidence type="ECO:0000313" key="4">
    <source>
        <dbReference type="Proteomes" id="UP001161409"/>
    </source>
</evidence>
<dbReference type="RefSeq" id="WP_169561125.1">
    <property type="nucleotide sequence ID" value="NZ_BSNF01000008.1"/>
</dbReference>
<dbReference type="PANTHER" id="PTHR36919">
    <property type="entry name" value="BLR1215 PROTEIN"/>
    <property type="match status" value="1"/>
</dbReference>
<dbReference type="Proteomes" id="UP001161409">
    <property type="component" value="Unassembled WGS sequence"/>
</dbReference>
<keyword evidence="4" id="KW-1185">Reference proteome</keyword>
<evidence type="ECO:0000259" key="2">
    <source>
        <dbReference type="Pfam" id="PF09917"/>
    </source>
</evidence>
<feature type="chain" id="PRO_5047362752" description="DUF2147 domain-containing protein" evidence="1">
    <location>
        <begin position="22"/>
        <end position="146"/>
    </location>
</feature>
<evidence type="ECO:0000313" key="3">
    <source>
        <dbReference type="EMBL" id="GLQ07041.1"/>
    </source>
</evidence>
<organism evidence="3 4">
    <name type="scientific">Sneathiella chinensis</name>
    <dbReference type="NCBI Taxonomy" id="349750"/>
    <lineage>
        <taxon>Bacteria</taxon>
        <taxon>Pseudomonadati</taxon>
        <taxon>Pseudomonadota</taxon>
        <taxon>Alphaproteobacteria</taxon>
        <taxon>Sneathiellales</taxon>
        <taxon>Sneathiellaceae</taxon>
        <taxon>Sneathiella</taxon>
    </lineage>
</organism>
<proteinExistence type="predicted"/>
<dbReference type="PANTHER" id="PTHR36919:SF2">
    <property type="entry name" value="BLL6627 PROTEIN"/>
    <property type="match status" value="1"/>
</dbReference>
<accession>A0ABQ5U6L9</accession>
<name>A0ABQ5U6L9_9PROT</name>